<name>A0A6F8VBR8_9PROT</name>
<dbReference type="Pfam" id="PF00724">
    <property type="entry name" value="Oxidored_FMN"/>
    <property type="match status" value="1"/>
</dbReference>
<dbReference type="KEGG" id="slac:SKTS_21690"/>
<evidence type="ECO:0000256" key="1">
    <source>
        <dbReference type="ARBA" id="ARBA00001917"/>
    </source>
</evidence>
<evidence type="ECO:0000313" key="6">
    <source>
        <dbReference type="Proteomes" id="UP000502260"/>
    </source>
</evidence>
<keyword evidence="3" id="KW-0560">Oxidoreductase</keyword>
<evidence type="ECO:0000259" key="4">
    <source>
        <dbReference type="Pfam" id="PF00724"/>
    </source>
</evidence>
<dbReference type="PANTHER" id="PTHR22893:SF91">
    <property type="entry name" value="NADPH DEHYDROGENASE 2-RELATED"/>
    <property type="match status" value="1"/>
</dbReference>
<reference evidence="6" key="1">
    <citation type="submission" date="2020-03" db="EMBL/GenBank/DDBJ databases">
        <title>Complete genome sequence of sulfur-oxidizing bacterium skT11.</title>
        <authorList>
            <person name="Kanda M."/>
            <person name="Kojima H."/>
            <person name="Fukui M."/>
        </authorList>
    </citation>
    <scope>NUCLEOTIDE SEQUENCE [LARGE SCALE GENOMIC DNA]</scope>
    <source>
        <strain evidence="6">skT11</strain>
    </source>
</reference>
<dbReference type="InterPro" id="IPR001155">
    <property type="entry name" value="OxRdtase_FMN_N"/>
</dbReference>
<evidence type="ECO:0000256" key="2">
    <source>
        <dbReference type="ARBA" id="ARBA00005979"/>
    </source>
</evidence>
<dbReference type="PANTHER" id="PTHR22893">
    <property type="entry name" value="NADH OXIDOREDUCTASE-RELATED"/>
    <property type="match status" value="1"/>
</dbReference>
<comment type="similarity">
    <text evidence="2">Belongs to the NADH:flavin oxidoreductase/NADH oxidase family.</text>
</comment>
<dbReference type="FunFam" id="3.20.20.70:FF:000059">
    <property type="entry name" value="N-ethylmaleimide reductase, FMN-linked"/>
    <property type="match status" value="1"/>
</dbReference>
<evidence type="ECO:0000313" key="5">
    <source>
        <dbReference type="EMBL" id="BCB27283.1"/>
    </source>
</evidence>
<dbReference type="Proteomes" id="UP000502260">
    <property type="component" value="Chromosome"/>
</dbReference>
<dbReference type="Gene3D" id="3.20.20.70">
    <property type="entry name" value="Aldolase class I"/>
    <property type="match status" value="1"/>
</dbReference>
<sequence length="357" mass="38338">MPTLFTPLELGALTVPNRIFMAPLTRCRASGEHVPNDLMAQHYAQRASAGLVIAEATMAMEGNSAFWMEPGIYSAAQVAGWKSTTDAVHAAGGRIFLQIWHGGRACHPLLNRGVQPVAPSAIAITGDEVHTPEGMKPYVIPRELDDSELPAIVAGFRNAAENAKAAGFDGVEVHGANGYLLDEFLRDGSNKRAGPYGGAVENRARLMFEVIDAVSSIWGSDRVGLRISPLNSYNSMIDSDPIGLSSWLATRLNDFKLAYLHVMRSDFFQQQHGDVMTPVRAHYKGVLIGNMGYTPDEATQAIAEGKVDAVAFGTSFLANPDLPARIKAGVPLNQPNPATFYTPGPEGYIDYPTLGAS</sequence>
<feature type="domain" description="NADH:flavin oxidoreductase/NADH oxidase N-terminal" evidence="4">
    <location>
        <begin position="4"/>
        <end position="333"/>
    </location>
</feature>
<proteinExistence type="inferred from homology"/>
<protein>
    <submittedName>
        <fullName evidence="5">Alkene reductase</fullName>
    </submittedName>
</protein>
<comment type="cofactor">
    <cofactor evidence="1">
        <name>FMN</name>
        <dbReference type="ChEBI" id="CHEBI:58210"/>
    </cofactor>
</comment>
<dbReference type="GO" id="GO:0005829">
    <property type="term" value="C:cytosol"/>
    <property type="evidence" value="ECO:0007669"/>
    <property type="project" value="UniProtKB-ARBA"/>
</dbReference>
<dbReference type="InterPro" id="IPR045247">
    <property type="entry name" value="Oye-like"/>
</dbReference>
<dbReference type="GO" id="GO:0016628">
    <property type="term" value="F:oxidoreductase activity, acting on the CH-CH group of donors, NAD or NADP as acceptor"/>
    <property type="evidence" value="ECO:0007669"/>
    <property type="project" value="UniProtKB-ARBA"/>
</dbReference>
<evidence type="ECO:0000256" key="3">
    <source>
        <dbReference type="ARBA" id="ARBA00023002"/>
    </source>
</evidence>
<dbReference type="GO" id="GO:0010181">
    <property type="term" value="F:FMN binding"/>
    <property type="evidence" value="ECO:0007669"/>
    <property type="project" value="InterPro"/>
</dbReference>
<dbReference type="InterPro" id="IPR013785">
    <property type="entry name" value="Aldolase_TIM"/>
</dbReference>
<dbReference type="SUPFAM" id="SSF51395">
    <property type="entry name" value="FMN-linked oxidoreductases"/>
    <property type="match status" value="1"/>
</dbReference>
<organism evidence="5 6">
    <name type="scientific">Sulfurimicrobium lacus</name>
    <dbReference type="NCBI Taxonomy" id="2715678"/>
    <lineage>
        <taxon>Bacteria</taxon>
        <taxon>Pseudomonadati</taxon>
        <taxon>Pseudomonadota</taxon>
        <taxon>Betaproteobacteria</taxon>
        <taxon>Nitrosomonadales</taxon>
        <taxon>Sulfuricellaceae</taxon>
        <taxon>Sulfurimicrobium</taxon>
    </lineage>
</organism>
<gene>
    <name evidence="5" type="ORF">SKTS_21690</name>
</gene>
<dbReference type="EMBL" id="AP022853">
    <property type="protein sequence ID" value="BCB27283.1"/>
    <property type="molecule type" value="Genomic_DNA"/>
</dbReference>
<dbReference type="RefSeq" id="WP_173064627.1">
    <property type="nucleotide sequence ID" value="NZ_AP022853.1"/>
</dbReference>
<dbReference type="AlphaFoldDB" id="A0A6F8VBR8"/>
<keyword evidence="6" id="KW-1185">Reference proteome</keyword>
<dbReference type="CDD" id="cd02933">
    <property type="entry name" value="OYE_like_FMN"/>
    <property type="match status" value="1"/>
</dbReference>
<accession>A0A6F8VBR8</accession>